<dbReference type="Pfam" id="PF06353">
    <property type="entry name" value="DUF1062"/>
    <property type="match status" value="1"/>
</dbReference>
<protein>
    <recommendedName>
        <fullName evidence="3">DUF1062 domain-containing protein</fullName>
    </recommendedName>
</protein>
<evidence type="ECO:0008006" key="3">
    <source>
        <dbReference type="Google" id="ProtNLM"/>
    </source>
</evidence>
<keyword evidence="2" id="KW-1185">Reference proteome</keyword>
<comment type="caution">
    <text evidence="1">The sequence shown here is derived from an EMBL/GenBank/DDBJ whole genome shotgun (WGS) entry which is preliminary data.</text>
</comment>
<evidence type="ECO:0000313" key="1">
    <source>
        <dbReference type="EMBL" id="MDP9829948.1"/>
    </source>
</evidence>
<name>A0ABT9PB71_9ACTN</name>
<accession>A0ABT9PB71</accession>
<dbReference type="Proteomes" id="UP001235712">
    <property type="component" value="Unassembled WGS sequence"/>
</dbReference>
<gene>
    <name evidence="1" type="ORF">J2S57_005697</name>
</gene>
<dbReference type="InterPro" id="IPR009412">
    <property type="entry name" value="DUF1062"/>
</dbReference>
<reference evidence="1 2" key="1">
    <citation type="submission" date="2023-07" db="EMBL/GenBank/DDBJ databases">
        <title>Sequencing the genomes of 1000 actinobacteria strains.</title>
        <authorList>
            <person name="Klenk H.-P."/>
        </authorList>
    </citation>
    <scope>NUCLEOTIDE SEQUENCE [LARGE SCALE GENOMIC DNA]</scope>
    <source>
        <strain evidence="1 2">DSM 44388</strain>
    </source>
</reference>
<organism evidence="1 2">
    <name type="scientific">Kineosporia succinea</name>
    <dbReference type="NCBI Taxonomy" id="84632"/>
    <lineage>
        <taxon>Bacteria</taxon>
        <taxon>Bacillati</taxon>
        <taxon>Actinomycetota</taxon>
        <taxon>Actinomycetes</taxon>
        <taxon>Kineosporiales</taxon>
        <taxon>Kineosporiaceae</taxon>
        <taxon>Kineosporia</taxon>
    </lineage>
</organism>
<sequence>MPTRLPLVVRRCHVCGGERFTASGKFRVNAHHKVLDAWMLLLCTRCDDTVKLTVLERVSVRYVGAQLLDGLYENSPALIGALLLDPAVHNRNRIALDWEGAWDLEQSGARPQDLVRALRDEQALEVAVHFGAVIPVRVVNLIAQGFGLSRGEVKRLVTGGNLVSAVRLGGRIASDFTFTLKP</sequence>
<evidence type="ECO:0000313" key="2">
    <source>
        <dbReference type="Proteomes" id="UP001235712"/>
    </source>
</evidence>
<proteinExistence type="predicted"/>
<dbReference type="EMBL" id="JAUSQZ010000001">
    <property type="protein sequence ID" value="MDP9829948.1"/>
    <property type="molecule type" value="Genomic_DNA"/>
</dbReference>